<evidence type="ECO:0000313" key="2">
    <source>
        <dbReference type="EMBL" id="MEQ2290742.1"/>
    </source>
</evidence>
<feature type="compositionally biased region" description="Polar residues" evidence="1">
    <location>
        <begin position="1"/>
        <end position="12"/>
    </location>
</feature>
<feature type="region of interest" description="Disordered" evidence="1">
    <location>
        <begin position="1"/>
        <end position="27"/>
    </location>
</feature>
<sequence>MWWSSQSKVSRSLQRKGTAHCQGEHPAQKLRMVMGQNSSTAEMIGIGKDGDYLCQSMAKRQDTTWTGCQCITETHRSNNWI</sequence>
<proteinExistence type="predicted"/>
<comment type="caution">
    <text evidence="2">The sequence shown here is derived from an EMBL/GenBank/DDBJ whole genome shotgun (WGS) entry which is preliminary data.</text>
</comment>
<reference evidence="2 3" key="1">
    <citation type="submission" date="2021-06" db="EMBL/GenBank/DDBJ databases">
        <authorList>
            <person name="Palmer J.M."/>
        </authorList>
    </citation>
    <scope>NUCLEOTIDE SEQUENCE [LARGE SCALE GENOMIC DNA]</scope>
    <source>
        <strain evidence="2 3">AS_MEX2019</strain>
        <tissue evidence="2">Muscle</tissue>
    </source>
</reference>
<evidence type="ECO:0000256" key="1">
    <source>
        <dbReference type="SAM" id="MobiDB-lite"/>
    </source>
</evidence>
<dbReference type="EMBL" id="JAHRIP010028509">
    <property type="protein sequence ID" value="MEQ2290742.1"/>
    <property type="molecule type" value="Genomic_DNA"/>
</dbReference>
<dbReference type="Proteomes" id="UP001469553">
    <property type="component" value="Unassembled WGS sequence"/>
</dbReference>
<accession>A0ABV0YAB0</accession>
<name>A0ABV0YAB0_9TELE</name>
<protein>
    <submittedName>
        <fullName evidence="2">Uncharacterized protein</fullName>
    </submittedName>
</protein>
<evidence type="ECO:0000313" key="3">
    <source>
        <dbReference type="Proteomes" id="UP001469553"/>
    </source>
</evidence>
<gene>
    <name evidence="2" type="ORF">AMECASPLE_006186</name>
</gene>
<organism evidence="2 3">
    <name type="scientific">Ameca splendens</name>
    <dbReference type="NCBI Taxonomy" id="208324"/>
    <lineage>
        <taxon>Eukaryota</taxon>
        <taxon>Metazoa</taxon>
        <taxon>Chordata</taxon>
        <taxon>Craniata</taxon>
        <taxon>Vertebrata</taxon>
        <taxon>Euteleostomi</taxon>
        <taxon>Actinopterygii</taxon>
        <taxon>Neopterygii</taxon>
        <taxon>Teleostei</taxon>
        <taxon>Neoteleostei</taxon>
        <taxon>Acanthomorphata</taxon>
        <taxon>Ovalentaria</taxon>
        <taxon>Atherinomorphae</taxon>
        <taxon>Cyprinodontiformes</taxon>
        <taxon>Goodeidae</taxon>
        <taxon>Ameca</taxon>
    </lineage>
</organism>
<keyword evidence="3" id="KW-1185">Reference proteome</keyword>